<sequence>MNLIELLDYIDIDVAIKADPVEFLLFKETFLENGYSPLNWGGYHSVFNKEALNQYFQNELTYDEILQTKASYDEFPFQDEFLPLIKKRLEEIKALPNPSFSEEQMMVLKAIANSPSDFISLCYITKSIHKNELFTLLAFTEWDFWFQSVSGFGLDYISIGFKFTTIFDIDDLEVYLPYDEMKNLIDQLPSQYQFKSTKRITNNSNEEMLNRLSSLRV</sequence>
<dbReference type="EMBL" id="FOXX01000019">
    <property type="protein sequence ID" value="SFQ86713.1"/>
    <property type="molecule type" value="Genomic_DNA"/>
</dbReference>
<protein>
    <submittedName>
        <fullName evidence="1">Uncharacterized protein</fullName>
    </submittedName>
</protein>
<proteinExistence type="predicted"/>
<organism evidence="1 2">
    <name type="scientific">Priestia endophytica DSM 13796</name>
    <dbReference type="NCBI Taxonomy" id="1121089"/>
    <lineage>
        <taxon>Bacteria</taxon>
        <taxon>Bacillati</taxon>
        <taxon>Bacillota</taxon>
        <taxon>Bacilli</taxon>
        <taxon>Bacillales</taxon>
        <taxon>Bacillaceae</taxon>
        <taxon>Priestia</taxon>
    </lineage>
</organism>
<dbReference type="RefSeq" id="WP_061802848.1">
    <property type="nucleotide sequence ID" value="NZ_FOXX01000019.1"/>
</dbReference>
<name>A0A1I6C0K0_9BACI</name>
<evidence type="ECO:0000313" key="1">
    <source>
        <dbReference type="EMBL" id="SFQ86713.1"/>
    </source>
</evidence>
<evidence type="ECO:0000313" key="2">
    <source>
        <dbReference type="Proteomes" id="UP000182762"/>
    </source>
</evidence>
<comment type="caution">
    <text evidence="1">The sequence shown here is derived from an EMBL/GenBank/DDBJ whole genome shotgun (WGS) entry which is preliminary data.</text>
</comment>
<reference evidence="1 2" key="1">
    <citation type="submission" date="2016-10" db="EMBL/GenBank/DDBJ databases">
        <authorList>
            <person name="Varghese N."/>
            <person name="Submissions S."/>
        </authorList>
    </citation>
    <scope>NUCLEOTIDE SEQUENCE [LARGE SCALE GENOMIC DNA]</scope>
    <source>
        <strain evidence="1 2">DSM 13796</strain>
    </source>
</reference>
<accession>A0A1I6C0K0</accession>
<dbReference type="Proteomes" id="UP000182762">
    <property type="component" value="Unassembled WGS sequence"/>
</dbReference>
<keyword evidence="2" id="KW-1185">Reference proteome</keyword>
<dbReference type="GeneID" id="93713227"/>
<gene>
    <name evidence="1" type="ORF">SAMN02745910_04706</name>
</gene>